<dbReference type="Pfam" id="PF01569">
    <property type="entry name" value="PAP2"/>
    <property type="match status" value="1"/>
</dbReference>
<accession>A0A101JJK9</accession>
<dbReference type="SUPFAM" id="SSF48317">
    <property type="entry name" value="Acid phosphatase/Vanadium-dependent haloperoxidase"/>
    <property type="match status" value="1"/>
</dbReference>
<feature type="transmembrane region" description="Helical" evidence="1">
    <location>
        <begin position="63"/>
        <end position="84"/>
    </location>
</feature>
<dbReference type="EMBL" id="LLZH01000297">
    <property type="protein sequence ID" value="KUL27621.1"/>
    <property type="molecule type" value="Genomic_DNA"/>
</dbReference>
<keyword evidence="4" id="KW-1185">Reference proteome</keyword>
<protein>
    <submittedName>
        <fullName evidence="3">Phosphatase</fullName>
    </submittedName>
</protein>
<evidence type="ECO:0000313" key="4">
    <source>
        <dbReference type="Proteomes" id="UP000053244"/>
    </source>
</evidence>
<keyword evidence="1" id="KW-0812">Transmembrane</keyword>
<reference evidence="3 4" key="1">
    <citation type="submission" date="2015-10" db="EMBL/GenBank/DDBJ databases">
        <authorList>
            <person name="Gilbert D.G."/>
        </authorList>
    </citation>
    <scope>NUCLEOTIDE SEQUENCE [LARGE SCALE GENOMIC DNA]</scope>
    <source>
        <strain evidence="3 4">NRRL B-16712</strain>
    </source>
</reference>
<feature type="domain" description="Phosphatidic acid phosphatase type 2/haloperoxidase" evidence="2">
    <location>
        <begin position="93"/>
        <end position="214"/>
    </location>
</feature>
<evidence type="ECO:0000313" key="3">
    <source>
        <dbReference type="EMBL" id="KUL27621.1"/>
    </source>
</evidence>
<comment type="caution">
    <text evidence="3">The sequence shown here is derived from an EMBL/GenBank/DDBJ whole genome shotgun (WGS) entry which is preliminary data.</text>
</comment>
<dbReference type="Gene3D" id="1.20.144.10">
    <property type="entry name" value="Phosphatidic acid phosphatase type 2/haloperoxidase"/>
    <property type="match status" value="1"/>
</dbReference>
<evidence type="ECO:0000256" key="1">
    <source>
        <dbReference type="SAM" id="Phobius"/>
    </source>
</evidence>
<organism evidence="3 4">
    <name type="scientific">Actinoplanes awajinensis subsp. mycoplanecinus</name>
    <dbReference type="NCBI Taxonomy" id="135947"/>
    <lineage>
        <taxon>Bacteria</taxon>
        <taxon>Bacillati</taxon>
        <taxon>Actinomycetota</taxon>
        <taxon>Actinomycetes</taxon>
        <taxon>Micromonosporales</taxon>
        <taxon>Micromonosporaceae</taxon>
        <taxon>Actinoplanes</taxon>
    </lineage>
</organism>
<dbReference type="AlphaFoldDB" id="A0A101JJK9"/>
<dbReference type="PANTHER" id="PTHR14969:SF13">
    <property type="entry name" value="AT30094P"/>
    <property type="match status" value="1"/>
</dbReference>
<gene>
    <name evidence="3" type="ORF">ADL15_34980</name>
</gene>
<dbReference type="SMART" id="SM00014">
    <property type="entry name" value="acidPPc"/>
    <property type="match status" value="1"/>
</dbReference>
<name>A0A101JJK9_9ACTN</name>
<dbReference type="InterPro" id="IPR000326">
    <property type="entry name" value="PAP2/HPO"/>
</dbReference>
<keyword evidence="1" id="KW-0472">Membrane</keyword>
<feature type="transmembrane region" description="Helical" evidence="1">
    <location>
        <begin position="176"/>
        <end position="193"/>
    </location>
</feature>
<dbReference type="Proteomes" id="UP000053244">
    <property type="component" value="Unassembled WGS sequence"/>
</dbReference>
<evidence type="ECO:0000259" key="2">
    <source>
        <dbReference type="SMART" id="SM00014"/>
    </source>
</evidence>
<dbReference type="GO" id="GO:0042392">
    <property type="term" value="F:sphingosine-1-phosphate phosphatase activity"/>
    <property type="evidence" value="ECO:0007669"/>
    <property type="project" value="TreeGrafter"/>
</dbReference>
<feature type="transmembrane region" description="Helical" evidence="1">
    <location>
        <begin position="91"/>
        <end position="113"/>
    </location>
</feature>
<dbReference type="RefSeq" id="WP_067700217.1">
    <property type="nucleotide sequence ID" value="NZ_LLZH01000297.1"/>
</dbReference>
<dbReference type="OrthoDB" id="5289372at2"/>
<feature type="transmembrane region" description="Helical" evidence="1">
    <location>
        <begin position="146"/>
        <end position="164"/>
    </location>
</feature>
<sequence>MTTTVADRRTLPWWPDLLLLAALAALTVALVQGHLLTLDQRVADWALTHHAPIPYWTARVLNYVGQGGQVLSPIALILSGLLVYRTRSVRAALPFLAAYVITYLTIGPMKIYFDRAAPRFSGPFKVEMFNPVASGDKARSYPSGHVANSLVWFTVFAILAAALLRRTLTRWERFTLGVLPVVIVFCTTVYTGFHWLTDSVAGLLLGVVLARLLIRLPWDRIPLPDLRGWERPAFF</sequence>
<keyword evidence="1" id="KW-1133">Transmembrane helix</keyword>
<dbReference type="InterPro" id="IPR036938">
    <property type="entry name" value="PAP2/HPO_sf"/>
</dbReference>
<proteinExistence type="predicted"/>
<dbReference type="PANTHER" id="PTHR14969">
    <property type="entry name" value="SPHINGOSINE-1-PHOSPHATE PHOSPHOHYDROLASE"/>
    <property type="match status" value="1"/>
</dbReference>